<name>A0A2W2CTP5_9ACTN</name>
<dbReference type="InterPro" id="IPR036291">
    <property type="entry name" value="NAD(P)-bd_dom_sf"/>
</dbReference>
<comment type="caution">
    <text evidence="3">The sequence shown here is derived from an EMBL/GenBank/DDBJ whole genome shotgun (WGS) entry which is preliminary data.</text>
</comment>
<dbReference type="RefSeq" id="WP_111132935.1">
    <property type="nucleotide sequence ID" value="NZ_POUB01000017.1"/>
</dbReference>
<dbReference type="PANTHER" id="PTHR43477">
    <property type="entry name" value="DIHYDROANTICAPSIN 7-DEHYDROGENASE"/>
    <property type="match status" value="1"/>
</dbReference>
<protein>
    <recommendedName>
        <fullName evidence="5">SDR family oxidoreductase</fullName>
    </recommendedName>
</protein>
<keyword evidence="2" id="KW-0560">Oxidoreductase</keyword>
<dbReference type="PANTHER" id="PTHR43477:SF1">
    <property type="entry name" value="DIHYDROANTICAPSIN 7-DEHYDROGENASE"/>
    <property type="match status" value="1"/>
</dbReference>
<evidence type="ECO:0000313" key="4">
    <source>
        <dbReference type="Proteomes" id="UP000248749"/>
    </source>
</evidence>
<dbReference type="Pfam" id="PF13561">
    <property type="entry name" value="adh_short_C2"/>
    <property type="match status" value="1"/>
</dbReference>
<evidence type="ECO:0000256" key="1">
    <source>
        <dbReference type="ARBA" id="ARBA00006484"/>
    </source>
</evidence>
<dbReference type="PRINTS" id="PR00080">
    <property type="entry name" value="SDRFAMILY"/>
</dbReference>
<dbReference type="GO" id="GO:0016491">
    <property type="term" value="F:oxidoreductase activity"/>
    <property type="evidence" value="ECO:0007669"/>
    <property type="project" value="UniProtKB-KW"/>
</dbReference>
<evidence type="ECO:0008006" key="5">
    <source>
        <dbReference type="Google" id="ProtNLM"/>
    </source>
</evidence>
<sequence length="233" mass="24326">MAGLTFDFTGARVLVTGAAGLLGGACARAFRDAAAQVVATDLKPAEIPGTTFVVGDLTEDTFLDRLHADAGPLDILVNCAAVTHQLMDFCDTTGAMLDEQYAANLRPVHGLSARAARDWRRLARPGVIVNFSSPGAVRAHPDQSLYDATKGAIEALSRAMAVELGPYGIRVNCVAPASIGEAGDIRRDTPLRDAVTPDDVCDAVLFLASPAARRITGTVLAVDSGLSAQLRTP</sequence>
<dbReference type="EMBL" id="POUB01000017">
    <property type="protein sequence ID" value="PZG01923.1"/>
    <property type="molecule type" value="Genomic_DNA"/>
</dbReference>
<proteinExistence type="inferred from homology"/>
<comment type="similarity">
    <text evidence="1">Belongs to the short-chain dehydrogenases/reductases (SDR) family.</text>
</comment>
<dbReference type="CDD" id="cd05233">
    <property type="entry name" value="SDR_c"/>
    <property type="match status" value="1"/>
</dbReference>
<reference evidence="3 4" key="1">
    <citation type="submission" date="2018-01" db="EMBL/GenBank/DDBJ databases">
        <title>Draft genome sequence of Salinispora sp. 13K206.</title>
        <authorList>
            <person name="Sahin N."/>
            <person name="Saygin H."/>
            <person name="Ay H."/>
        </authorList>
    </citation>
    <scope>NUCLEOTIDE SEQUENCE [LARGE SCALE GENOMIC DNA]</scope>
    <source>
        <strain evidence="3 4">13K206</strain>
    </source>
</reference>
<evidence type="ECO:0000256" key="2">
    <source>
        <dbReference type="ARBA" id="ARBA00023002"/>
    </source>
</evidence>
<dbReference type="SUPFAM" id="SSF51735">
    <property type="entry name" value="NAD(P)-binding Rossmann-fold domains"/>
    <property type="match status" value="1"/>
</dbReference>
<accession>A0A2W2CTP5</accession>
<dbReference type="AlphaFoldDB" id="A0A2W2CTP5"/>
<dbReference type="Gene3D" id="3.40.50.720">
    <property type="entry name" value="NAD(P)-binding Rossmann-like Domain"/>
    <property type="match status" value="1"/>
</dbReference>
<dbReference type="Proteomes" id="UP000248749">
    <property type="component" value="Unassembled WGS sequence"/>
</dbReference>
<dbReference type="InterPro" id="IPR002347">
    <property type="entry name" value="SDR_fam"/>
</dbReference>
<dbReference type="InterPro" id="IPR051122">
    <property type="entry name" value="SDR_DHRS6-like"/>
</dbReference>
<gene>
    <name evidence="3" type="ORF">C1I99_04870</name>
</gene>
<keyword evidence="4" id="KW-1185">Reference proteome</keyword>
<dbReference type="OrthoDB" id="9808187at2"/>
<organism evidence="3 4">
    <name type="scientific">Micromonospora deserti</name>
    <dbReference type="NCBI Taxonomy" id="2070366"/>
    <lineage>
        <taxon>Bacteria</taxon>
        <taxon>Bacillati</taxon>
        <taxon>Actinomycetota</taxon>
        <taxon>Actinomycetes</taxon>
        <taxon>Micromonosporales</taxon>
        <taxon>Micromonosporaceae</taxon>
        <taxon>Micromonospora</taxon>
    </lineage>
</organism>
<evidence type="ECO:0000313" key="3">
    <source>
        <dbReference type="EMBL" id="PZG01923.1"/>
    </source>
</evidence>
<dbReference type="PRINTS" id="PR00081">
    <property type="entry name" value="GDHRDH"/>
</dbReference>